<dbReference type="SUPFAM" id="SSF54534">
    <property type="entry name" value="FKBP-like"/>
    <property type="match status" value="1"/>
</dbReference>
<proteinExistence type="predicted"/>
<evidence type="ECO:0000256" key="1">
    <source>
        <dbReference type="PROSITE-ProRule" id="PRU00277"/>
    </source>
</evidence>
<evidence type="ECO:0000313" key="4">
    <source>
        <dbReference type="RefSeq" id="XP_071928037.1"/>
    </source>
</evidence>
<comment type="catalytic activity">
    <reaction evidence="1">
        <text>[protein]-peptidylproline (omega=180) = [protein]-peptidylproline (omega=0)</text>
        <dbReference type="Rhea" id="RHEA:16237"/>
        <dbReference type="Rhea" id="RHEA-COMP:10747"/>
        <dbReference type="Rhea" id="RHEA-COMP:10748"/>
        <dbReference type="ChEBI" id="CHEBI:83833"/>
        <dbReference type="ChEBI" id="CHEBI:83834"/>
        <dbReference type="EC" id="5.2.1.8"/>
    </reaction>
</comment>
<sequence>MEKDVGEFHDSPLWLEEAMQTFWPLQFAASRCKICQITVAWHICSGTGISGIPLSSSLFACKNQPISSSVPQLQKISATSPSSASSRTATRRRALSVFVLTTSFSGFTQQLSLDNSSTSWSKPTGQNFVELPNSGGVKALDLRLGDEAIPVDGDKVISGIESAVRSMKIGGIRRIVIPPSEGYQSTSQETIPPNFLDRQRLFTTICNPTYLANGEGSTLGTLIFDIELVSLRHW</sequence>
<dbReference type="PANTHER" id="PTHR47860">
    <property type="entry name" value="PEPTIDYL-PROLYL CIS-TRANS ISOMERASE FKBP17-1, CHLOROPLASTIC"/>
    <property type="match status" value="1"/>
</dbReference>
<evidence type="ECO:0000313" key="3">
    <source>
        <dbReference type="Proteomes" id="UP001652660"/>
    </source>
</evidence>
<dbReference type="GeneID" id="113718056"/>
<keyword evidence="3" id="KW-1185">Reference proteome</keyword>
<dbReference type="PROSITE" id="PS50059">
    <property type="entry name" value="FKBP_PPIASE"/>
    <property type="match status" value="1"/>
</dbReference>
<dbReference type="InterPro" id="IPR044197">
    <property type="entry name" value="FKBP17-1-like"/>
</dbReference>
<keyword evidence="1" id="KW-0697">Rotamase</keyword>
<protein>
    <recommendedName>
        <fullName evidence="1">peptidylprolyl isomerase</fullName>
        <ecNumber evidence="1">5.2.1.8</ecNumber>
    </recommendedName>
</protein>
<keyword evidence="1" id="KW-0413">Isomerase</keyword>
<dbReference type="Pfam" id="PF00254">
    <property type="entry name" value="FKBP_C"/>
    <property type="match status" value="1"/>
</dbReference>
<dbReference type="RefSeq" id="XP_071928037.1">
    <property type="nucleotide sequence ID" value="XM_072071936.1"/>
</dbReference>
<gene>
    <name evidence="4" type="primary">LOC113718056</name>
</gene>
<accession>A0ABM4W8B9</accession>
<evidence type="ECO:0000259" key="2">
    <source>
        <dbReference type="PROSITE" id="PS50059"/>
    </source>
</evidence>
<organism evidence="3 4">
    <name type="scientific">Coffea arabica</name>
    <name type="common">Arabian coffee</name>
    <dbReference type="NCBI Taxonomy" id="13443"/>
    <lineage>
        <taxon>Eukaryota</taxon>
        <taxon>Viridiplantae</taxon>
        <taxon>Streptophyta</taxon>
        <taxon>Embryophyta</taxon>
        <taxon>Tracheophyta</taxon>
        <taxon>Spermatophyta</taxon>
        <taxon>Magnoliopsida</taxon>
        <taxon>eudicotyledons</taxon>
        <taxon>Gunneridae</taxon>
        <taxon>Pentapetalae</taxon>
        <taxon>asterids</taxon>
        <taxon>lamiids</taxon>
        <taxon>Gentianales</taxon>
        <taxon>Rubiaceae</taxon>
        <taxon>Ixoroideae</taxon>
        <taxon>Gardenieae complex</taxon>
        <taxon>Bertiereae - Coffeeae clade</taxon>
        <taxon>Coffeeae</taxon>
        <taxon>Coffea</taxon>
    </lineage>
</organism>
<dbReference type="InterPro" id="IPR046357">
    <property type="entry name" value="PPIase_dom_sf"/>
</dbReference>
<dbReference type="InterPro" id="IPR001179">
    <property type="entry name" value="PPIase_FKBP_dom"/>
</dbReference>
<dbReference type="Gene3D" id="3.10.50.40">
    <property type="match status" value="1"/>
</dbReference>
<name>A0ABM4W8B9_COFAR</name>
<dbReference type="Proteomes" id="UP001652660">
    <property type="component" value="Chromosome 11e"/>
</dbReference>
<feature type="domain" description="PPIase FKBP-type" evidence="2">
    <location>
        <begin position="97"/>
        <end position="232"/>
    </location>
</feature>
<dbReference type="EC" id="5.2.1.8" evidence="1"/>
<dbReference type="PANTHER" id="PTHR47860:SF1">
    <property type="entry name" value="PEPTIDYL-PROLYL CIS-TRANS ISOMERASE FKBP17-1, CHLOROPLASTIC"/>
    <property type="match status" value="1"/>
</dbReference>
<reference evidence="4" key="1">
    <citation type="submission" date="2025-08" db="UniProtKB">
        <authorList>
            <consortium name="RefSeq"/>
        </authorList>
    </citation>
    <scope>IDENTIFICATION</scope>
    <source>
        <tissue evidence="4">Leaves</tissue>
    </source>
</reference>